<accession>A0ABY8WW81</accession>
<dbReference type="EC" id="1.1.1.133" evidence="2"/>
<dbReference type="SUPFAM" id="SSF51735">
    <property type="entry name" value="NAD(P)-binding Rossmann-fold domains"/>
    <property type="match status" value="1"/>
</dbReference>
<sequence>MDDNKIFIVGANGQLGTALRAQYPNSRFADITELDITDRDSVENFDWSQIEIILNAAAFTNVDAAETPEGRVAAWKVNAEAVANLTRVCLKHDMTLVHISSDYVFDGTREPHLETESFSPLSVYGDSKAAGDIVISLLPKHYVLRTTWVIGEGKNFVRTMLELAKKNISPTVVSDQIGRLTFTSELVRAIDHLLTTHADYGTYNVTNDGPLASWADITRQIFTLASRDDLTVTDTTTAEYFANKPGVAPRPLGSDMSLDKLHATGFTSRNWQDDLSEYIKKETTNLR</sequence>
<dbReference type="EMBL" id="CP124550">
    <property type="protein sequence ID" value="WIO46468.1"/>
    <property type="molecule type" value="Genomic_DNA"/>
</dbReference>
<dbReference type="Pfam" id="PF04321">
    <property type="entry name" value="RmlD_sub_bind"/>
    <property type="match status" value="1"/>
</dbReference>
<dbReference type="InterPro" id="IPR029903">
    <property type="entry name" value="RmlD-like-bd"/>
</dbReference>
<dbReference type="InterPro" id="IPR036291">
    <property type="entry name" value="NAD(P)-bd_dom_sf"/>
</dbReference>
<proteinExistence type="inferred from homology"/>
<dbReference type="InterPro" id="IPR005913">
    <property type="entry name" value="dTDP_dehydrorham_reduct"/>
</dbReference>
<dbReference type="PANTHER" id="PTHR10491">
    <property type="entry name" value="DTDP-4-DEHYDRORHAMNOSE REDUCTASE"/>
    <property type="match status" value="1"/>
</dbReference>
<dbReference type="Gene3D" id="3.40.50.720">
    <property type="entry name" value="NAD(P)-binding Rossmann-like Domain"/>
    <property type="match status" value="1"/>
</dbReference>
<comment type="pathway">
    <text evidence="2">Carbohydrate biosynthesis; dTDP-L-rhamnose biosynthesis.</text>
</comment>
<dbReference type="CDD" id="cd05254">
    <property type="entry name" value="dTDP_HR_like_SDR_e"/>
    <property type="match status" value="1"/>
</dbReference>
<evidence type="ECO:0000313" key="5">
    <source>
        <dbReference type="Proteomes" id="UP001177295"/>
    </source>
</evidence>
<evidence type="ECO:0000256" key="1">
    <source>
        <dbReference type="ARBA" id="ARBA00010944"/>
    </source>
</evidence>
<comment type="similarity">
    <text evidence="1 2">Belongs to the dTDP-4-dehydrorhamnose reductase family.</text>
</comment>
<protein>
    <recommendedName>
        <fullName evidence="2">dTDP-4-dehydrorhamnose reductase</fullName>
        <ecNumber evidence="2">1.1.1.133</ecNumber>
    </recommendedName>
</protein>
<feature type="domain" description="RmlD-like substrate binding" evidence="3">
    <location>
        <begin position="5"/>
        <end position="282"/>
    </location>
</feature>
<evidence type="ECO:0000259" key="3">
    <source>
        <dbReference type="Pfam" id="PF04321"/>
    </source>
</evidence>
<keyword evidence="2" id="KW-0560">Oxidoreductase</keyword>
<comment type="function">
    <text evidence="2">Catalyzes the reduction of dTDP-6-deoxy-L-lyxo-4-hexulose to yield dTDP-L-rhamnose.</text>
</comment>
<dbReference type="PANTHER" id="PTHR10491:SF4">
    <property type="entry name" value="METHIONINE ADENOSYLTRANSFERASE 2 SUBUNIT BETA"/>
    <property type="match status" value="1"/>
</dbReference>
<keyword evidence="2" id="KW-0521">NADP</keyword>
<evidence type="ECO:0000313" key="4">
    <source>
        <dbReference type="EMBL" id="WIO46468.1"/>
    </source>
</evidence>
<evidence type="ECO:0000256" key="2">
    <source>
        <dbReference type="RuleBase" id="RU364082"/>
    </source>
</evidence>
<name>A0ABY8WW81_9BACT</name>
<gene>
    <name evidence="4" type="ORF">SEML1_0873</name>
</gene>
<reference evidence="4 5" key="1">
    <citation type="journal article" date="2023" name="Cell">
        <title>Genetic manipulation of Patescibacteria provides mechanistic insights into microbial dark matter and the epibiotic lifestyle.</title>
        <authorList>
            <person name="Wang Y."/>
            <person name="Gallagher L.A."/>
            <person name="Andrade P.A."/>
            <person name="Liu A."/>
            <person name="Humphreys I.R."/>
            <person name="Turkarslan S."/>
            <person name="Cutler K.J."/>
            <person name="Arrieta-Ortiz M.L."/>
            <person name="Li Y."/>
            <person name="Radey M.C."/>
            <person name="McLean J.S."/>
            <person name="Cong Q."/>
            <person name="Baker D."/>
            <person name="Baliga N.S."/>
            <person name="Peterson S.B."/>
            <person name="Mougous J.D."/>
        </authorList>
    </citation>
    <scope>NUCLEOTIDE SEQUENCE [LARGE SCALE GENOMIC DNA]</scope>
    <source>
        <strain evidence="4 5">ML1</strain>
    </source>
</reference>
<dbReference type="Gene3D" id="3.90.25.10">
    <property type="entry name" value="UDP-galactose 4-epimerase, domain 1"/>
    <property type="match status" value="1"/>
</dbReference>
<keyword evidence="5" id="KW-1185">Reference proteome</keyword>
<organism evidence="4 5">
    <name type="scientific">Candidatus Southlakia epibionticum</name>
    <dbReference type="NCBI Taxonomy" id="3043284"/>
    <lineage>
        <taxon>Bacteria</taxon>
        <taxon>Candidatus Saccharimonadota</taxon>
        <taxon>Candidatus Saccharimonadia</taxon>
        <taxon>Candidatus Saccharimonadales</taxon>
        <taxon>Candidatus Saccharimonadaceae</taxon>
        <taxon>Candidatus Southlakia</taxon>
    </lineage>
</organism>
<dbReference type="Proteomes" id="UP001177295">
    <property type="component" value="Chromosome"/>
</dbReference>